<dbReference type="AlphaFoldDB" id="A0A9D4C5A6"/>
<dbReference type="EMBL" id="JAIWYP010000014">
    <property type="protein sequence ID" value="KAH3712215.1"/>
    <property type="molecule type" value="Genomic_DNA"/>
</dbReference>
<name>A0A9D4C5A6_DREPO</name>
<evidence type="ECO:0000313" key="2">
    <source>
        <dbReference type="EMBL" id="KAH3717313.1"/>
    </source>
</evidence>
<reference evidence="2" key="2">
    <citation type="submission" date="2020-11" db="EMBL/GenBank/DDBJ databases">
        <authorList>
            <person name="McCartney M.A."/>
            <person name="Auch B."/>
            <person name="Kono T."/>
            <person name="Mallez S."/>
            <person name="Becker A."/>
            <person name="Gohl D.M."/>
            <person name="Silverstein K.A.T."/>
            <person name="Koren S."/>
            <person name="Bechman K.B."/>
            <person name="Herman A."/>
            <person name="Abrahante J.E."/>
            <person name="Garbe J."/>
        </authorList>
    </citation>
    <scope>NUCLEOTIDE SEQUENCE</scope>
    <source>
        <strain evidence="2">Duluth1</strain>
        <tissue evidence="2">Whole animal</tissue>
    </source>
</reference>
<accession>A0A9D4C5A6</accession>
<evidence type="ECO:0000313" key="3">
    <source>
        <dbReference type="Proteomes" id="UP000828390"/>
    </source>
</evidence>
<evidence type="ECO:0000313" key="1">
    <source>
        <dbReference type="EMBL" id="KAH3712215.1"/>
    </source>
</evidence>
<proteinExistence type="predicted"/>
<reference evidence="2" key="1">
    <citation type="journal article" date="2019" name="bioRxiv">
        <title>The Genome of the Zebra Mussel, Dreissena polymorpha: A Resource for Invasive Species Research.</title>
        <authorList>
            <person name="McCartney M.A."/>
            <person name="Auch B."/>
            <person name="Kono T."/>
            <person name="Mallez S."/>
            <person name="Zhang Y."/>
            <person name="Obille A."/>
            <person name="Becker A."/>
            <person name="Abrahante J.E."/>
            <person name="Garbe J."/>
            <person name="Badalamenti J.P."/>
            <person name="Herman A."/>
            <person name="Mangelson H."/>
            <person name="Liachko I."/>
            <person name="Sullivan S."/>
            <person name="Sone E.D."/>
            <person name="Koren S."/>
            <person name="Silverstein K.A.T."/>
            <person name="Beckman K.B."/>
            <person name="Gohl D.M."/>
        </authorList>
    </citation>
    <scope>NUCLEOTIDE SEQUENCE</scope>
    <source>
        <strain evidence="2">Duluth1</strain>
        <tissue evidence="2">Whole animal</tissue>
    </source>
</reference>
<keyword evidence="3" id="KW-1185">Reference proteome</keyword>
<organism evidence="2 3">
    <name type="scientific">Dreissena polymorpha</name>
    <name type="common">Zebra mussel</name>
    <name type="synonym">Mytilus polymorpha</name>
    <dbReference type="NCBI Taxonomy" id="45954"/>
    <lineage>
        <taxon>Eukaryota</taxon>
        <taxon>Metazoa</taxon>
        <taxon>Spiralia</taxon>
        <taxon>Lophotrochozoa</taxon>
        <taxon>Mollusca</taxon>
        <taxon>Bivalvia</taxon>
        <taxon>Autobranchia</taxon>
        <taxon>Heteroconchia</taxon>
        <taxon>Euheterodonta</taxon>
        <taxon>Imparidentia</taxon>
        <taxon>Neoheterodontei</taxon>
        <taxon>Myida</taxon>
        <taxon>Dreissenoidea</taxon>
        <taxon>Dreissenidae</taxon>
        <taxon>Dreissena</taxon>
    </lineage>
</organism>
<protein>
    <submittedName>
        <fullName evidence="2">Uncharacterized protein</fullName>
    </submittedName>
</protein>
<comment type="caution">
    <text evidence="2">The sequence shown here is derived from an EMBL/GenBank/DDBJ whole genome shotgun (WGS) entry which is preliminary data.</text>
</comment>
<gene>
    <name evidence="2" type="ORF">DPMN_060096</name>
    <name evidence="1" type="ORF">DPMN_071900</name>
</gene>
<dbReference type="Proteomes" id="UP000828390">
    <property type="component" value="Unassembled WGS sequence"/>
</dbReference>
<dbReference type="EMBL" id="JAIWYP010000013">
    <property type="protein sequence ID" value="KAH3717313.1"/>
    <property type="molecule type" value="Genomic_DNA"/>
</dbReference>
<sequence>MANGGVLKQNAIVCHPVENDVKFYIVCHRRWQTVENLDKMPPFAIQWKMV</sequence>